<gene>
    <name evidence="9" type="ORF">Cob_v005529</name>
</gene>
<feature type="transmembrane region" description="Helical" evidence="7">
    <location>
        <begin position="103"/>
        <end position="126"/>
    </location>
</feature>
<feature type="transmembrane region" description="Helical" evidence="7">
    <location>
        <begin position="59"/>
        <end position="83"/>
    </location>
</feature>
<comment type="subcellular location">
    <subcellularLocation>
        <location evidence="1">Membrane</location>
        <topology evidence="1">Multi-pass membrane protein</topology>
    </subcellularLocation>
</comment>
<dbReference type="STRING" id="1213857.A0A484FWH5"/>
<feature type="transmembrane region" description="Helical" evidence="7">
    <location>
        <begin position="255"/>
        <end position="275"/>
    </location>
</feature>
<proteinExistence type="inferred from homology"/>
<evidence type="ECO:0000256" key="5">
    <source>
        <dbReference type="ARBA" id="ARBA00038359"/>
    </source>
</evidence>
<feature type="transmembrane region" description="Helical" evidence="7">
    <location>
        <begin position="26"/>
        <end position="47"/>
    </location>
</feature>
<dbReference type="AlphaFoldDB" id="A0A484FWH5"/>
<evidence type="ECO:0000256" key="6">
    <source>
        <dbReference type="SAM" id="MobiDB-lite"/>
    </source>
</evidence>
<dbReference type="InterPro" id="IPR052337">
    <property type="entry name" value="SAT4-like"/>
</dbReference>
<evidence type="ECO:0000256" key="3">
    <source>
        <dbReference type="ARBA" id="ARBA00022989"/>
    </source>
</evidence>
<sequence>MADAANLQQITTTVVPLAPTADALQIIYTNIVLVVLVSIWTGLRLYSRHVRRAPFGVDDWLYVVSLMLFYAFVVVQFMMQFLGGAGHHVGQLQGFHVEKLMKFGYAAQVIYALSLGSLKISICWMLQRIFFVRPFKIAAWVAMGLAAAWMLMTILIGLLICRPIAMQWDPTIPGGECGDQTTAFAAVVVVDIIVDVFIFVLPIPMVLKLQVSRAHRIALMGIFGAGILTIVFGALRLASVYAVDFNDFSFTSPTAMIWTSAEMGVALMVSSSPILRPVFDRVFGRFISTLRSSAGRTDPNSKYYSGVGGKSGPTGPRTMISAAKHHPPRGAGGFMAMSDSDENLEMGSIHAKDGALVGRKKSGQRRSHCDGVDMGGHVHPDDASTDKIFVKTEIVQQTG</sequence>
<evidence type="ECO:0000256" key="4">
    <source>
        <dbReference type="ARBA" id="ARBA00023136"/>
    </source>
</evidence>
<feature type="domain" description="Rhodopsin" evidence="8">
    <location>
        <begin position="43"/>
        <end position="280"/>
    </location>
</feature>
<dbReference type="Proteomes" id="UP000014480">
    <property type="component" value="Unassembled WGS sequence"/>
</dbReference>
<keyword evidence="10" id="KW-1185">Reference proteome</keyword>
<dbReference type="EMBL" id="AMCV02000014">
    <property type="protein sequence ID" value="TDZ21417.1"/>
    <property type="molecule type" value="Genomic_DNA"/>
</dbReference>
<dbReference type="InterPro" id="IPR049326">
    <property type="entry name" value="Rhodopsin_dom_fungi"/>
</dbReference>
<dbReference type="GO" id="GO:0016020">
    <property type="term" value="C:membrane"/>
    <property type="evidence" value="ECO:0007669"/>
    <property type="project" value="UniProtKB-SubCell"/>
</dbReference>
<evidence type="ECO:0000313" key="10">
    <source>
        <dbReference type="Proteomes" id="UP000014480"/>
    </source>
</evidence>
<feature type="transmembrane region" description="Helical" evidence="7">
    <location>
        <begin position="138"/>
        <end position="165"/>
    </location>
</feature>
<feature type="compositionally biased region" description="Basic and acidic residues" evidence="6">
    <location>
        <begin position="367"/>
        <end position="383"/>
    </location>
</feature>
<reference evidence="10" key="1">
    <citation type="journal article" date="2013" name="New Phytol.">
        <title>Comparative genomic and transcriptomic analyses reveal the hemibiotrophic stage shift of Colletotrichum fungi.</title>
        <authorList>
            <person name="Gan P."/>
            <person name="Ikeda K."/>
            <person name="Irieda H."/>
            <person name="Narusaka M."/>
            <person name="O'Connell R.J."/>
            <person name="Narusaka Y."/>
            <person name="Takano Y."/>
            <person name="Kubo Y."/>
            <person name="Shirasu K."/>
        </authorList>
    </citation>
    <scope>NUCLEOTIDE SEQUENCE [LARGE SCALE GENOMIC DNA]</scope>
    <source>
        <strain evidence="10">104-T / ATCC 96160 / CBS 514.97 / LARS 414 / MAFF 240422</strain>
    </source>
</reference>
<dbReference type="PANTHER" id="PTHR33048:SF47">
    <property type="entry name" value="INTEGRAL MEMBRANE PROTEIN-RELATED"/>
    <property type="match status" value="1"/>
</dbReference>
<evidence type="ECO:0000313" key="9">
    <source>
        <dbReference type="EMBL" id="TDZ21417.1"/>
    </source>
</evidence>
<dbReference type="PANTHER" id="PTHR33048">
    <property type="entry name" value="PTH11-LIKE INTEGRAL MEMBRANE PROTEIN (AFU_ORTHOLOGUE AFUA_5G11245)"/>
    <property type="match status" value="1"/>
</dbReference>
<reference evidence="10" key="2">
    <citation type="journal article" date="2019" name="Mol. Plant Microbe Interact.">
        <title>Genome sequence resources for four phytopathogenic fungi from the Colletotrichum orbiculare species complex.</title>
        <authorList>
            <person name="Gan P."/>
            <person name="Tsushima A."/>
            <person name="Narusaka M."/>
            <person name="Narusaka Y."/>
            <person name="Takano Y."/>
            <person name="Kubo Y."/>
            <person name="Shirasu K."/>
        </authorList>
    </citation>
    <scope>GENOME REANNOTATION</scope>
    <source>
        <strain evidence="10">104-T / ATCC 96160 / CBS 514.97 / LARS 414 / MAFF 240422</strain>
    </source>
</reference>
<organism evidence="9 10">
    <name type="scientific">Colletotrichum orbiculare (strain 104-T / ATCC 96160 / CBS 514.97 / LARS 414 / MAFF 240422)</name>
    <name type="common">Cucumber anthracnose fungus</name>
    <name type="synonym">Colletotrichum lagenarium</name>
    <dbReference type="NCBI Taxonomy" id="1213857"/>
    <lineage>
        <taxon>Eukaryota</taxon>
        <taxon>Fungi</taxon>
        <taxon>Dikarya</taxon>
        <taxon>Ascomycota</taxon>
        <taxon>Pezizomycotina</taxon>
        <taxon>Sordariomycetes</taxon>
        <taxon>Hypocreomycetidae</taxon>
        <taxon>Glomerellales</taxon>
        <taxon>Glomerellaceae</taxon>
        <taxon>Colletotrichum</taxon>
        <taxon>Colletotrichum orbiculare species complex</taxon>
    </lineage>
</organism>
<protein>
    <submittedName>
        <fullName evidence="9">Satratoxin biosynthesis SC1 cluster protein 4</fullName>
    </submittedName>
</protein>
<comment type="similarity">
    <text evidence="5">Belongs to the SAT4 family.</text>
</comment>
<accession>A0A484FWH5</accession>
<keyword evidence="4 7" id="KW-0472">Membrane</keyword>
<comment type="caution">
    <text evidence="9">The sequence shown here is derived from an EMBL/GenBank/DDBJ whole genome shotgun (WGS) entry which is preliminary data.</text>
</comment>
<dbReference type="OrthoDB" id="5329176at2759"/>
<feature type="transmembrane region" description="Helical" evidence="7">
    <location>
        <begin position="185"/>
        <end position="207"/>
    </location>
</feature>
<keyword evidence="2 7" id="KW-0812">Transmembrane</keyword>
<feature type="region of interest" description="Disordered" evidence="6">
    <location>
        <begin position="356"/>
        <end position="383"/>
    </location>
</feature>
<dbReference type="Pfam" id="PF20684">
    <property type="entry name" value="Fung_rhodopsin"/>
    <property type="match status" value="1"/>
</dbReference>
<name>A0A484FWH5_COLOR</name>
<keyword evidence="3 7" id="KW-1133">Transmembrane helix</keyword>
<evidence type="ECO:0000256" key="7">
    <source>
        <dbReference type="SAM" id="Phobius"/>
    </source>
</evidence>
<evidence type="ECO:0000256" key="1">
    <source>
        <dbReference type="ARBA" id="ARBA00004141"/>
    </source>
</evidence>
<feature type="transmembrane region" description="Helical" evidence="7">
    <location>
        <begin position="219"/>
        <end position="243"/>
    </location>
</feature>
<evidence type="ECO:0000259" key="8">
    <source>
        <dbReference type="Pfam" id="PF20684"/>
    </source>
</evidence>
<evidence type="ECO:0000256" key="2">
    <source>
        <dbReference type="ARBA" id="ARBA00022692"/>
    </source>
</evidence>